<protein>
    <submittedName>
        <fullName evidence="6">Unnamed protein product</fullName>
    </submittedName>
</protein>
<dbReference type="GO" id="GO:0008270">
    <property type="term" value="F:zinc ion binding"/>
    <property type="evidence" value="ECO:0007669"/>
    <property type="project" value="UniProtKB-KW"/>
</dbReference>
<dbReference type="InterPro" id="IPR050869">
    <property type="entry name" value="H3K4_H4K5_MeTrfase"/>
</dbReference>
<dbReference type="PROSITE" id="PS50865">
    <property type="entry name" value="ZF_MYND_2"/>
    <property type="match status" value="1"/>
</dbReference>
<dbReference type="Gene3D" id="1.10.220.160">
    <property type="match status" value="1"/>
</dbReference>
<keyword evidence="2 4" id="KW-0863">Zinc-finger</keyword>
<keyword evidence="3" id="KW-0862">Zinc</keyword>
<dbReference type="Proteomes" id="UP001165083">
    <property type="component" value="Unassembled WGS sequence"/>
</dbReference>
<evidence type="ECO:0000256" key="2">
    <source>
        <dbReference type="ARBA" id="ARBA00022771"/>
    </source>
</evidence>
<dbReference type="EMBL" id="BSXW01000163">
    <property type="protein sequence ID" value="GMF13613.1"/>
    <property type="molecule type" value="Genomic_DNA"/>
</dbReference>
<keyword evidence="7" id="KW-1185">Reference proteome</keyword>
<dbReference type="PROSITE" id="PS01360">
    <property type="entry name" value="ZF_MYND_1"/>
    <property type="match status" value="1"/>
</dbReference>
<accession>A0A9W6THW0</accession>
<feature type="domain" description="MYND-type" evidence="5">
    <location>
        <begin position="167"/>
        <end position="206"/>
    </location>
</feature>
<proteinExistence type="predicted"/>
<evidence type="ECO:0000313" key="7">
    <source>
        <dbReference type="Proteomes" id="UP001165083"/>
    </source>
</evidence>
<dbReference type="SUPFAM" id="SSF144232">
    <property type="entry name" value="HIT/MYND zinc finger-like"/>
    <property type="match status" value="1"/>
</dbReference>
<keyword evidence="1" id="KW-0479">Metal-binding</keyword>
<dbReference type="SUPFAM" id="SSF82199">
    <property type="entry name" value="SET domain"/>
    <property type="match status" value="1"/>
</dbReference>
<dbReference type="InterPro" id="IPR046341">
    <property type="entry name" value="SET_dom_sf"/>
</dbReference>
<dbReference type="InterPro" id="IPR002893">
    <property type="entry name" value="Znf_MYND"/>
</dbReference>
<evidence type="ECO:0000256" key="3">
    <source>
        <dbReference type="ARBA" id="ARBA00022833"/>
    </source>
</evidence>
<evidence type="ECO:0000256" key="1">
    <source>
        <dbReference type="ARBA" id="ARBA00022723"/>
    </source>
</evidence>
<evidence type="ECO:0000259" key="5">
    <source>
        <dbReference type="PROSITE" id="PS50865"/>
    </source>
</evidence>
<dbReference type="AlphaFoldDB" id="A0A9W6THW0"/>
<gene>
    <name evidence="6" type="ORF">Plil01_000407100</name>
</gene>
<dbReference type="Gene3D" id="2.170.270.10">
    <property type="entry name" value="SET domain"/>
    <property type="match status" value="1"/>
</dbReference>
<sequence>MQVRSMTTDYRDVHVLVTGVSLPACCAPRAAHCPAGPSSSRLLLAKVARVNSRAGLSYVAWKCMSSSVASSRSNASPRQNPLHSQWIPLRHVSIARPASPDANAALGRGPHDSKFETDNPRVELWSAKDGDMGRFTVARQRIRVGERAFQAASFAVVVRQGLAPRRCHWCFAVLRKKALQCGDCEFARYCSRDCLAADATLHDFQCRALRELKRRGASADVGDLETVRLALAVLSMEQFVRNPHALELLTVHRCHQEGKEEVETRSAVDFIINATDRMIDPKRVRLTLERARCNAHPLYIDGVTCVGTGLFPGAAMALNHSCLPNVTPSFDPRTRTLAFHAIAEIPHGHAVECAYIDLLQTRNRRRCLLARGFGFDCICKRCTHEGKDELGSAGEDENDHDETQVIGQLMQIVNAGGSDARQRLDRLKQSCGHVYQRSDEAQFALYTAEMQLARSHSSWVQVVEAAEMLLKIWTRCGLPEYYHTTETLHLQIWLAAKRAGMVEKAQTSAHRVADIRKQPDTGLKGVERALAIRASNVGGLGCSPVYIYGNDANDVKQQGGERTKMALNSYELVRLGYVVFGGQFLLTFDAWDIIMITAAPHRVHHLWNYRVVLFPLRERDGFAAVGDKPIVCRLDDARLDPIPFWDIAAQPVKC</sequence>
<dbReference type="OrthoDB" id="265717at2759"/>
<dbReference type="Pfam" id="PF01753">
    <property type="entry name" value="zf-MYND"/>
    <property type="match status" value="1"/>
</dbReference>
<reference evidence="6" key="1">
    <citation type="submission" date="2023-04" db="EMBL/GenBank/DDBJ databases">
        <title>Phytophthora lilii NBRC 32176.</title>
        <authorList>
            <person name="Ichikawa N."/>
            <person name="Sato H."/>
            <person name="Tonouchi N."/>
        </authorList>
    </citation>
    <scope>NUCLEOTIDE SEQUENCE</scope>
    <source>
        <strain evidence="6">NBRC 32176</strain>
    </source>
</reference>
<evidence type="ECO:0000256" key="4">
    <source>
        <dbReference type="PROSITE-ProRule" id="PRU00134"/>
    </source>
</evidence>
<comment type="caution">
    <text evidence="6">The sequence shown here is derived from an EMBL/GenBank/DDBJ whole genome shotgun (WGS) entry which is preliminary data.</text>
</comment>
<evidence type="ECO:0000313" key="6">
    <source>
        <dbReference type="EMBL" id="GMF13613.1"/>
    </source>
</evidence>
<organism evidence="6 7">
    <name type="scientific">Phytophthora lilii</name>
    <dbReference type="NCBI Taxonomy" id="2077276"/>
    <lineage>
        <taxon>Eukaryota</taxon>
        <taxon>Sar</taxon>
        <taxon>Stramenopiles</taxon>
        <taxon>Oomycota</taxon>
        <taxon>Peronosporomycetes</taxon>
        <taxon>Peronosporales</taxon>
        <taxon>Peronosporaceae</taxon>
        <taxon>Phytophthora</taxon>
    </lineage>
</organism>
<dbReference type="CDD" id="cd20071">
    <property type="entry name" value="SET_SMYD"/>
    <property type="match status" value="1"/>
</dbReference>
<dbReference type="Gene3D" id="6.10.140.2220">
    <property type="match status" value="1"/>
</dbReference>
<dbReference type="PANTHER" id="PTHR12197">
    <property type="entry name" value="HISTONE-LYSINE N-METHYLTRANSFERASE SMYD"/>
    <property type="match status" value="1"/>
</dbReference>
<name>A0A9W6THW0_9STRA</name>